<dbReference type="Proteomes" id="UP000298347">
    <property type="component" value="Unassembled WGS sequence"/>
</dbReference>
<dbReference type="InterPro" id="IPR011013">
    <property type="entry name" value="Gal_mutarotase_sf_dom"/>
</dbReference>
<dbReference type="InterPro" id="IPR017045">
    <property type="entry name" value="Malt_Pase/Glycosyl_Hdrlase"/>
</dbReference>
<dbReference type="Pfam" id="PF03633">
    <property type="entry name" value="Glyco_hydro_65C"/>
    <property type="match status" value="1"/>
</dbReference>
<dbReference type="InterPro" id="IPR005196">
    <property type="entry name" value="Glyco_hydro_65_N"/>
</dbReference>
<keyword evidence="2" id="KW-0328">Glycosyltransferase</keyword>
<dbReference type="SUPFAM" id="SSF48208">
    <property type="entry name" value="Six-hairpin glycosidases"/>
    <property type="match status" value="1"/>
</dbReference>
<dbReference type="OrthoDB" id="9758855at2"/>
<keyword evidence="10" id="KW-1185">Reference proteome</keyword>
<evidence type="ECO:0000313" key="9">
    <source>
        <dbReference type="EMBL" id="TGA95935.1"/>
    </source>
</evidence>
<organism evidence="9 10">
    <name type="scientific">Sporolactobacillus shoreae</name>
    <dbReference type="NCBI Taxonomy" id="1465501"/>
    <lineage>
        <taxon>Bacteria</taxon>
        <taxon>Bacillati</taxon>
        <taxon>Bacillota</taxon>
        <taxon>Bacilli</taxon>
        <taxon>Bacillales</taxon>
        <taxon>Sporolactobacillaceae</taxon>
        <taxon>Sporolactobacillus</taxon>
    </lineage>
</organism>
<dbReference type="Gene3D" id="2.70.98.40">
    <property type="entry name" value="Glycoside hydrolase, family 65, N-terminal domain"/>
    <property type="match status" value="1"/>
</dbReference>
<dbReference type="InterPro" id="IPR005195">
    <property type="entry name" value="Glyco_hydro_65_M"/>
</dbReference>
<feature type="domain" description="Glycoside hydrolase family 65 central catalytic" evidence="6">
    <location>
        <begin position="318"/>
        <end position="679"/>
    </location>
</feature>
<dbReference type="PANTHER" id="PTHR11051:SF8">
    <property type="entry name" value="PROTEIN-GLUCOSYLGALACTOSYLHYDROXYLYSINE GLUCOSIDASE"/>
    <property type="match status" value="1"/>
</dbReference>
<dbReference type="GO" id="GO:0005975">
    <property type="term" value="P:carbohydrate metabolic process"/>
    <property type="evidence" value="ECO:0007669"/>
    <property type="project" value="InterPro"/>
</dbReference>
<dbReference type="Gene3D" id="1.50.10.10">
    <property type="match status" value="1"/>
</dbReference>
<dbReference type="Gene3D" id="2.60.420.10">
    <property type="entry name" value="Maltose phosphorylase, domain 3"/>
    <property type="match status" value="1"/>
</dbReference>
<feature type="binding site" evidence="5">
    <location>
        <begin position="591"/>
        <end position="592"/>
    </location>
    <ligand>
        <name>substrate</name>
    </ligand>
</feature>
<dbReference type="Pfam" id="PF03636">
    <property type="entry name" value="Glyco_hydro_65N"/>
    <property type="match status" value="1"/>
</dbReference>
<name>A0A4Z0GH33_9BACL</name>
<dbReference type="InterPro" id="IPR012341">
    <property type="entry name" value="6hp_glycosidase-like_sf"/>
</dbReference>
<evidence type="ECO:0000256" key="4">
    <source>
        <dbReference type="PIRSR" id="PIRSR036289-50"/>
    </source>
</evidence>
<evidence type="ECO:0000313" key="10">
    <source>
        <dbReference type="Proteomes" id="UP000298347"/>
    </source>
</evidence>
<evidence type="ECO:0000256" key="1">
    <source>
        <dbReference type="ARBA" id="ARBA00006768"/>
    </source>
</evidence>
<dbReference type="GO" id="GO:0016757">
    <property type="term" value="F:glycosyltransferase activity"/>
    <property type="evidence" value="ECO:0007669"/>
    <property type="project" value="UniProtKB-KW"/>
</dbReference>
<sequence length="763" mass="87090">MNWQMSDESLNQKQLLVDESLFALGNGYLGVRGNFEEGYPENYQTIRGAYVNAFYDQATINYGEKAFGYPETKQKIMNVIDAQSIQIFLGDDAEPFSLFTGEILSYSRKLYFDQGFSERKIYWRSPTGKEIKLKFHRLVSFVHRELFAMELTVEPVTFNGKISIVSTIDGAIHNFSDQNDSRVASADETGLDVISSRTEGDHSIVLDQTHTSGLQVACVSSLESSVPSTKRVDSSKESVDTTLSFELTQPVTITKRSIYTDTRRHGEHPDEKGVAILKELRENTFSEMLEKQHLYLNDFWKTADIIVEGDSLMQEGIRFNLFHLLQSAGRDKFSSIAAKGLSGEGYEGHFFWDTEIFMLPFFTLTNPDLARHLLRYRYTTLEYALARARAMGHQKGALFAWRTITGAECSAFFPAGTAQYHISADIAYSCVQYYLATGDLDFIKKYGFEIIAETARLWIEVGHYSDGYFRIDDVTGPDEYTAIVNNNYYTNVMAKFNLMWAAKTYHLLKMDDPGLLQELADRLQLSDDEAGDWNKASKAMYLPYDGKLKINPQDDTFLQKKVWDFENTPKDHYPLLLHYHPLTIYRCQVCKQADTVLAHFLLEEEQDLETIRHSYDYYEKITTHDSSLSTCIFSIMASRLGNFEKAYHYFSVAARIDADNTQGNTKDGLHLANMGGTWMAVVFGFAGVRIKEHGLTLRPSIPEKWNRYAFHIAYRGTILAVEINRDSVNLSLEKGEKIQVQIYDHAQTIFADHPITIALEKNF</sequence>
<evidence type="ECO:0000256" key="2">
    <source>
        <dbReference type="ARBA" id="ARBA00022676"/>
    </source>
</evidence>
<protein>
    <submittedName>
        <fullName evidence="9">Glycoside hydrolase family 65 protein</fullName>
    </submittedName>
</protein>
<feature type="binding site" evidence="5">
    <location>
        <begin position="352"/>
        <end position="353"/>
    </location>
    <ligand>
        <name>substrate</name>
    </ligand>
</feature>
<reference evidence="9 10" key="1">
    <citation type="journal article" date="2015" name="Int. J. Syst. Evol. Microbiol.">
        <title>Sporolactobacillus shoreae sp. nov. and Sporolactobacillus spathodeae sp. nov., two spore-forming lactic acid bacteria isolated from tree barks in Thailand.</title>
        <authorList>
            <person name="Thamacharoensuk T."/>
            <person name="Kitahara M."/>
            <person name="Ohkuma M."/>
            <person name="Thongchul N."/>
            <person name="Tanasupawat S."/>
        </authorList>
    </citation>
    <scope>NUCLEOTIDE SEQUENCE [LARGE SCALE GENOMIC DNA]</scope>
    <source>
        <strain evidence="9 10">BK92</strain>
    </source>
</reference>
<dbReference type="GO" id="GO:0004553">
    <property type="term" value="F:hydrolase activity, hydrolyzing O-glycosyl compounds"/>
    <property type="evidence" value="ECO:0007669"/>
    <property type="project" value="TreeGrafter"/>
</dbReference>
<dbReference type="InterPro" id="IPR005194">
    <property type="entry name" value="Glyco_hydro_65_C"/>
</dbReference>
<dbReference type="Pfam" id="PF03632">
    <property type="entry name" value="Glyco_hydro_65m"/>
    <property type="match status" value="1"/>
</dbReference>
<comment type="similarity">
    <text evidence="1">Belongs to the glycosyl hydrolase 65 family.</text>
</comment>
<feature type="domain" description="Glycoside hydrolase family 65 C-terminal" evidence="7">
    <location>
        <begin position="689"/>
        <end position="748"/>
    </location>
</feature>
<dbReference type="InterPro" id="IPR037018">
    <property type="entry name" value="GH65_N"/>
</dbReference>
<dbReference type="InterPro" id="IPR008928">
    <property type="entry name" value="6-hairpin_glycosidase_sf"/>
</dbReference>
<dbReference type="GO" id="GO:0030246">
    <property type="term" value="F:carbohydrate binding"/>
    <property type="evidence" value="ECO:0007669"/>
    <property type="project" value="InterPro"/>
</dbReference>
<dbReference type="EMBL" id="SRJD01000034">
    <property type="protein sequence ID" value="TGA95935.1"/>
    <property type="molecule type" value="Genomic_DNA"/>
</dbReference>
<evidence type="ECO:0000256" key="3">
    <source>
        <dbReference type="ARBA" id="ARBA00022679"/>
    </source>
</evidence>
<keyword evidence="9" id="KW-0378">Hydrolase</keyword>
<gene>
    <name evidence="9" type="ORF">E4665_17155</name>
</gene>
<dbReference type="PIRSF" id="PIRSF036289">
    <property type="entry name" value="Glycosyl_hydrolase_malt_phosph"/>
    <property type="match status" value="1"/>
</dbReference>
<keyword evidence="3" id="KW-0808">Transferase</keyword>
<dbReference type="SUPFAM" id="SSF74650">
    <property type="entry name" value="Galactose mutarotase-like"/>
    <property type="match status" value="1"/>
</dbReference>
<accession>A0A4Z0GH33</accession>
<feature type="active site" description="Proton donor" evidence="4">
    <location>
        <position position="479"/>
    </location>
</feature>
<feature type="domain" description="Glycoside hydrolase family 65 N-terminal" evidence="8">
    <location>
        <begin position="8"/>
        <end position="262"/>
    </location>
</feature>
<comment type="caution">
    <text evidence="9">The sequence shown here is derived from an EMBL/GenBank/DDBJ whole genome shotgun (WGS) entry which is preliminary data.</text>
</comment>
<dbReference type="RefSeq" id="WP_135350025.1">
    <property type="nucleotide sequence ID" value="NZ_SRJD01000034.1"/>
</dbReference>
<proteinExistence type="inferred from homology"/>
<evidence type="ECO:0000259" key="8">
    <source>
        <dbReference type="Pfam" id="PF03636"/>
    </source>
</evidence>
<evidence type="ECO:0000259" key="6">
    <source>
        <dbReference type="Pfam" id="PF03632"/>
    </source>
</evidence>
<evidence type="ECO:0000259" key="7">
    <source>
        <dbReference type="Pfam" id="PF03633"/>
    </source>
</evidence>
<evidence type="ECO:0000256" key="5">
    <source>
        <dbReference type="PIRSR" id="PIRSR036289-51"/>
    </source>
</evidence>
<dbReference type="AlphaFoldDB" id="A0A4Z0GH33"/>
<dbReference type="PANTHER" id="PTHR11051">
    <property type="entry name" value="GLYCOSYL HYDROLASE-RELATED"/>
    <property type="match status" value="1"/>
</dbReference>